<dbReference type="GO" id="GO:0030833">
    <property type="term" value="P:regulation of actin filament polymerization"/>
    <property type="evidence" value="ECO:0007669"/>
    <property type="project" value="TreeGrafter"/>
</dbReference>
<keyword evidence="4" id="KW-0206">Cytoskeleton</keyword>
<dbReference type="GO" id="GO:0003779">
    <property type="term" value="F:actin binding"/>
    <property type="evidence" value="ECO:0007669"/>
    <property type="project" value="UniProtKB-KW"/>
</dbReference>
<dbReference type="InterPro" id="IPR036140">
    <property type="entry name" value="PFN_sf"/>
</dbReference>
<dbReference type="EMBL" id="JAFBMS010000060">
    <property type="protein sequence ID" value="KAG9338995.1"/>
    <property type="molecule type" value="Genomic_DNA"/>
</dbReference>
<evidence type="ECO:0000256" key="4">
    <source>
        <dbReference type="ARBA" id="ARBA00023212"/>
    </source>
</evidence>
<comment type="similarity">
    <text evidence="2 5">Belongs to the profilin family.</text>
</comment>
<dbReference type="Gene3D" id="3.30.450.30">
    <property type="entry name" value="Dynein light chain 2a, cytoplasmic"/>
    <property type="match status" value="1"/>
</dbReference>
<evidence type="ECO:0000256" key="5">
    <source>
        <dbReference type="RuleBase" id="RU003909"/>
    </source>
</evidence>
<dbReference type="PRINTS" id="PR01639">
    <property type="entry name" value="PROFILINMAML"/>
</dbReference>
<dbReference type="InterPro" id="IPR005455">
    <property type="entry name" value="PFN_euk"/>
</dbReference>
<dbReference type="Pfam" id="PF00235">
    <property type="entry name" value="Profilin"/>
    <property type="match status" value="1"/>
</dbReference>
<evidence type="ECO:0000256" key="3">
    <source>
        <dbReference type="ARBA" id="ARBA00022490"/>
    </source>
</evidence>
<accession>A0A8T2NF52</accession>
<dbReference type="SUPFAM" id="SSF55770">
    <property type="entry name" value="Profilin (actin-binding protein)"/>
    <property type="match status" value="1"/>
</dbReference>
<protein>
    <recommendedName>
        <fullName evidence="5">Profilin</fullName>
    </recommendedName>
</protein>
<name>A0A8T2NF52_9TELE</name>
<evidence type="ECO:0000256" key="2">
    <source>
        <dbReference type="ARBA" id="ARBA00010058"/>
    </source>
</evidence>
<evidence type="ECO:0000256" key="1">
    <source>
        <dbReference type="ARBA" id="ARBA00004245"/>
    </source>
</evidence>
<comment type="caution">
    <text evidence="6">The sequence shown here is derived from an EMBL/GenBank/DDBJ whole genome shotgun (WGS) entry which is preliminary data.</text>
</comment>
<dbReference type="GO" id="GO:0032233">
    <property type="term" value="P:positive regulation of actin filament bundle assembly"/>
    <property type="evidence" value="ECO:0007669"/>
    <property type="project" value="TreeGrafter"/>
</dbReference>
<dbReference type="GO" id="GO:0005856">
    <property type="term" value="C:cytoskeleton"/>
    <property type="evidence" value="ECO:0007669"/>
    <property type="project" value="UniProtKB-SubCell"/>
</dbReference>
<dbReference type="SMART" id="SM00392">
    <property type="entry name" value="PROF"/>
    <property type="match status" value="1"/>
</dbReference>
<dbReference type="GO" id="GO:0005737">
    <property type="term" value="C:cytoplasm"/>
    <property type="evidence" value="ECO:0007669"/>
    <property type="project" value="TreeGrafter"/>
</dbReference>
<comment type="subcellular location">
    <subcellularLocation>
        <location evidence="1">Cytoplasm</location>
        <location evidence="1">Cytoskeleton</location>
    </subcellularLocation>
</comment>
<evidence type="ECO:0000313" key="7">
    <source>
        <dbReference type="Proteomes" id="UP000824540"/>
    </source>
</evidence>
<dbReference type="InterPro" id="IPR048278">
    <property type="entry name" value="PFN"/>
</dbReference>
<gene>
    <name evidence="6" type="ORF">JZ751_024393</name>
</gene>
<evidence type="ECO:0000313" key="6">
    <source>
        <dbReference type="EMBL" id="KAG9338995.1"/>
    </source>
</evidence>
<reference evidence="6" key="1">
    <citation type="thesis" date="2021" institute="BYU ScholarsArchive" country="Provo, UT, USA">
        <title>Applications of and Algorithms for Genome Assembly and Genomic Analyses with an Emphasis on Marine Teleosts.</title>
        <authorList>
            <person name="Pickett B.D."/>
        </authorList>
    </citation>
    <scope>NUCLEOTIDE SEQUENCE</scope>
    <source>
        <strain evidence="6">HI-2016</strain>
    </source>
</reference>
<dbReference type="PANTHER" id="PTHR13936:SF17">
    <property type="entry name" value="PROFILIN"/>
    <property type="match status" value="1"/>
</dbReference>
<dbReference type="GO" id="GO:0030036">
    <property type="term" value="P:actin cytoskeleton organization"/>
    <property type="evidence" value="ECO:0007669"/>
    <property type="project" value="InterPro"/>
</dbReference>
<sequence length="140" mass="15207">MSWEAVVDSIMQQDNVIDCAIVGCSPGQESVWVSFKDGTFLSITSAEVKALMTAERSSLFTNGVTLGNIKCTVLRDMLFDSDLGTMDLKTKATENEPTYCISVAKTKLALIFVKGKAESHAGNLNVVVDRTAKNLRSFGY</sequence>
<proteinExistence type="inferred from homology"/>
<organism evidence="6 7">
    <name type="scientific">Albula glossodonta</name>
    <name type="common">roundjaw bonefish</name>
    <dbReference type="NCBI Taxonomy" id="121402"/>
    <lineage>
        <taxon>Eukaryota</taxon>
        <taxon>Metazoa</taxon>
        <taxon>Chordata</taxon>
        <taxon>Craniata</taxon>
        <taxon>Vertebrata</taxon>
        <taxon>Euteleostomi</taxon>
        <taxon>Actinopterygii</taxon>
        <taxon>Neopterygii</taxon>
        <taxon>Teleostei</taxon>
        <taxon>Albuliformes</taxon>
        <taxon>Albulidae</taxon>
        <taxon>Albula</taxon>
    </lineage>
</organism>
<dbReference type="PANTHER" id="PTHR13936">
    <property type="entry name" value="PROFILIN"/>
    <property type="match status" value="1"/>
</dbReference>
<keyword evidence="3" id="KW-0963">Cytoplasm</keyword>
<keyword evidence="7" id="KW-1185">Reference proteome</keyword>
<keyword evidence="5" id="KW-0009">Actin-binding</keyword>
<dbReference type="OrthoDB" id="421374at2759"/>
<dbReference type="AlphaFoldDB" id="A0A8T2NF52"/>
<dbReference type="InterPro" id="IPR005454">
    <property type="entry name" value="Profilin1/2/3_vertebrate"/>
</dbReference>
<dbReference type="Proteomes" id="UP000824540">
    <property type="component" value="Unassembled WGS sequence"/>
</dbReference>